<dbReference type="PANTHER" id="PTHR14303">
    <property type="entry name" value="DNA POLYMERASE DELTA SUBUNIT 4"/>
    <property type="match status" value="1"/>
</dbReference>
<accession>A0A167S225</accession>
<dbReference type="OrthoDB" id="337486at2759"/>
<sequence>MPATRRGSAGRAGSAPYVQQKLSFSHSKPGASAPAKTKKSVSTPGSRKQTETPPPPAYVELDESSDEEVDEVKTPTLPPKPVTPAKRAKLDVNDKAGKYKPYWKEAQQRMGHQDLIHGKDESKVERMLRVFDLSYEYGPCIGMSRLERWERAEAMGLEPPPEVREILLTEEGTKDAHLAQGIFFETDA</sequence>
<dbReference type="GO" id="GO:0043625">
    <property type="term" value="C:delta DNA polymerase complex"/>
    <property type="evidence" value="ECO:0007669"/>
    <property type="project" value="TreeGrafter"/>
</dbReference>
<evidence type="ECO:0000256" key="1">
    <source>
        <dbReference type="SAM" id="MobiDB-lite"/>
    </source>
</evidence>
<dbReference type="GO" id="GO:0003887">
    <property type="term" value="F:DNA-directed DNA polymerase activity"/>
    <property type="evidence" value="ECO:0007669"/>
    <property type="project" value="TreeGrafter"/>
</dbReference>
<dbReference type="GO" id="GO:0000731">
    <property type="term" value="P:DNA synthesis involved in DNA repair"/>
    <property type="evidence" value="ECO:0007669"/>
    <property type="project" value="InterPro"/>
</dbReference>
<evidence type="ECO:0008006" key="4">
    <source>
        <dbReference type="Google" id="ProtNLM"/>
    </source>
</evidence>
<dbReference type="EMBL" id="KV417266">
    <property type="protein sequence ID" value="KZP01508.1"/>
    <property type="molecule type" value="Genomic_DNA"/>
</dbReference>
<organism evidence="2 3">
    <name type="scientific">Calocera viscosa (strain TUFC12733)</name>
    <dbReference type="NCBI Taxonomy" id="1330018"/>
    <lineage>
        <taxon>Eukaryota</taxon>
        <taxon>Fungi</taxon>
        <taxon>Dikarya</taxon>
        <taxon>Basidiomycota</taxon>
        <taxon>Agaricomycotina</taxon>
        <taxon>Dacrymycetes</taxon>
        <taxon>Dacrymycetales</taxon>
        <taxon>Dacrymycetaceae</taxon>
        <taxon>Calocera</taxon>
    </lineage>
</organism>
<evidence type="ECO:0000313" key="3">
    <source>
        <dbReference type="Proteomes" id="UP000076738"/>
    </source>
</evidence>
<feature type="compositionally biased region" description="Acidic residues" evidence="1">
    <location>
        <begin position="60"/>
        <end position="70"/>
    </location>
</feature>
<dbReference type="InterPro" id="IPR007218">
    <property type="entry name" value="DNA_pol_delta_4"/>
</dbReference>
<proteinExistence type="predicted"/>
<protein>
    <recommendedName>
        <fullName evidence="4">DNA polymerase delta subunit 4</fullName>
    </recommendedName>
</protein>
<reference evidence="2 3" key="1">
    <citation type="journal article" date="2016" name="Mol. Biol. Evol.">
        <title>Comparative Genomics of Early-Diverging Mushroom-Forming Fungi Provides Insights into the Origins of Lignocellulose Decay Capabilities.</title>
        <authorList>
            <person name="Nagy L.G."/>
            <person name="Riley R."/>
            <person name="Tritt A."/>
            <person name="Adam C."/>
            <person name="Daum C."/>
            <person name="Floudas D."/>
            <person name="Sun H."/>
            <person name="Yadav J.S."/>
            <person name="Pangilinan J."/>
            <person name="Larsson K.H."/>
            <person name="Matsuura K."/>
            <person name="Barry K."/>
            <person name="Labutti K."/>
            <person name="Kuo R."/>
            <person name="Ohm R.A."/>
            <person name="Bhattacharya S.S."/>
            <person name="Shirouzu T."/>
            <person name="Yoshinaga Y."/>
            <person name="Martin F.M."/>
            <person name="Grigoriev I.V."/>
            <person name="Hibbett D.S."/>
        </authorList>
    </citation>
    <scope>NUCLEOTIDE SEQUENCE [LARGE SCALE GENOMIC DNA]</scope>
    <source>
        <strain evidence="2 3">TUFC12733</strain>
    </source>
</reference>
<dbReference type="Pfam" id="PF04081">
    <property type="entry name" value="DNA_pol_delta_4"/>
    <property type="match status" value="1"/>
</dbReference>
<name>A0A167S225_CALVF</name>
<dbReference type="STRING" id="1330018.A0A167S225"/>
<dbReference type="AlphaFoldDB" id="A0A167S225"/>
<dbReference type="Proteomes" id="UP000076738">
    <property type="component" value="Unassembled WGS sequence"/>
</dbReference>
<feature type="region of interest" description="Disordered" evidence="1">
    <location>
        <begin position="1"/>
        <end position="91"/>
    </location>
</feature>
<keyword evidence="3" id="KW-1185">Reference proteome</keyword>
<evidence type="ECO:0000313" key="2">
    <source>
        <dbReference type="EMBL" id="KZP01508.1"/>
    </source>
</evidence>
<dbReference type="PANTHER" id="PTHR14303:SF0">
    <property type="entry name" value="DNA POLYMERASE DELTA SUBUNIT 4"/>
    <property type="match status" value="1"/>
</dbReference>
<gene>
    <name evidence="2" type="ORF">CALVIDRAFT_559322</name>
</gene>
<dbReference type="GO" id="GO:0006261">
    <property type="term" value="P:DNA-templated DNA replication"/>
    <property type="evidence" value="ECO:0007669"/>
    <property type="project" value="TreeGrafter"/>
</dbReference>